<dbReference type="GO" id="GO:0005886">
    <property type="term" value="C:plasma membrane"/>
    <property type="evidence" value="ECO:0007669"/>
    <property type="project" value="UniProtKB-SubCell"/>
</dbReference>
<dbReference type="Gene3D" id="1.20.1640.10">
    <property type="entry name" value="Multidrug efflux transporter AcrB transmembrane domain"/>
    <property type="match status" value="2"/>
</dbReference>
<dbReference type="InterPro" id="IPR004869">
    <property type="entry name" value="MMPL_dom"/>
</dbReference>
<feature type="domain" description="SSD" evidence="7">
    <location>
        <begin position="257"/>
        <end position="379"/>
    </location>
</feature>
<dbReference type="PANTHER" id="PTHR33406:SF12">
    <property type="entry name" value="BLR2997 PROTEIN"/>
    <property type="match status" value="1"/>
</dbReference>
<dbReference type="SUPFAM" id="SSF82866">
    <property type="entry name" value="Multidrug efflux transporter AcrB transmembrane domain"/>
    <property type="match status" value="2"/>
</dbReference>
<evidence type="ECO:0000313" key="8">
    <source>
        <dbReference type="EMBL" id="QDT89071.1"/>
    </source>
</evidence>
<keyword evidence="4 6" id="KW-1133">Transmembrane helix</keyword>
<keyword evidence="3 6" id="KW-0812">Transmembrane</keyword>
<reference evidence="8 9" key="1">
    <citation type="submission" date="2019-02" db="EMBL/GenBank/DDBJ databases">
        <title>Deep-cultivation of Planctomycetes and their phenomic and genomic characterization uncovers novel biology.</title>
        <authorList>
            <person name="Wiegand S."/>
            <person name="Jogler M."/>
            <person name="Boedeker C."/>
            <person name="Pinto D."/>
            <person name="Vollmers J."/>
            <person name="Rivas-Marin E."/>
            <person name="Kohn T."/>
            <person name="Peeters S.H."/>
            <person name="Heuer A."/>
            <person name="Rast P."/>
            <person name="Oberbeckmann S."/>
            <person name="Bunk B."/>
            <person name="Jeske O."/>
            <person name="Meyerdierks A."/>
            <person name="Storesund J.E."/>
            <person name="Kallscheuer N."/>
            <person name="Luecker S."/>
            <person name="Lage O.M."/>
            <person name="Pohl T."/>
            <person name="Merkel B.J."/>
            <person name="Hornburger P."/>
            <person name="Mueller R.-W."/>
            <person name="Bruemmer F."/>
            <person name="Labrenz M."/>
            <person name="Spormann A.M."/>
            <person name="Op den Camp H."/>
            <person name="Overmann J."/>
            <person name="Amann R."/>
            <person name="Jetten M.S.M."/>
            <person name="Mascher T."/>
            <person name="Medema M.H."/>
            <person name="Devos D.P."/>
            <person name="Kaster A.-K."/>
            <person name="Ovreas L."/>
            <person name="Rohde M."/>
            <person name="Galperin M.Y."/>
            <person name="Jogler C."/>
        </authorList>
    </citation>
    <scope>NUCLEOTIDE SEQUENCE [LARGE SCALE GENOMIC DNA]</scope>
    <source>
        <strain evidence="8 9">Pan161</strain>
    </source>
</reference>
<feature type="transmembrane region" description="Helical" evidence="6">
    <location>
        <begin position="325"/>
        <end position="348"/>
    </location>
</feature>
<feature type="transmembrane region" description="Helical" evidence="6">
    <location>
        <begin position="726"/>
        <end position="751"/>
    </location>
</feature>
<sequence length="781" mass="86484">MFRAFNRCSIWMADHPVMVTLFILLLSGIAMLGYTMPEEVRDWFKPAPVQQVQQQKPEKPRKVREAPPDVDPISLTDAHTILVIDSEDFFTTERIKALREIVERIESLDYVRSVFWLEDIPNLNIFGLREPLIPNERASQKRLDTAKVKTVAHPLVGGQLLSVDGKTLLLMIKFDWFRVDDDEDCTTGIKKVAGEVAAKYPGVDFSFLTTGRVPIYLTAVRTHNANKVKYQVIGYGMILFMAVILFRGISAVIIVALAPMFGVFLTLGFIQFLDFQDNPFNDVVLPVLLSLVGLTDGVHLMVQIRKHRAAGLSGRDAARRGVQEVGLACLLTSVTTAIGFGSLSLAHHETVREFGYSCVVGVLLTFIAVITVIPLACRTWLGRSIHVGYGKGIIDRHLGRISVIIEMVLKRTRFISSLGIGATAVLILISLTLRPDERRANMLPDGSEAAVALNHMDRAMGGLEHSLVRVSWDDDVASDSPEVLIAISEVDDLLLQEDLIGHPISIRNILGALPGEGKPEERMSMMDLLPPPLKRAFYTPERNQAEVSFHVQDLGIARYGPTFTRIEEGLKTIGTAHPHFQFELTGSAVWRWRNLYQIVVDLAASLGSAAIIILIVLAFAFRSLRLGLISIIPNMFPLAVTGTFLVFTGQSLEIVSVCAFTVCLGIAVDDTIHFLTRFREEQLLIDSDEEAIRRAFTGVGTALIMTTVILVAGFSTVIFSDMRDQRIFAIMSGLTISSALFGDLVFLPALLARYAKRSQVPAMEEPEELPDPVVEQTLVRE</sequence>
<evidence type="ECO:0000256" key="4">
    <source>
        <dbReference type="ARBA" id="ARBA00022989"/>
    </source>
</evidence>
<feature type="transmembrane region" description="Helical" evidence="6">
    <location>
        <begin position="354"/>
        <end position="376"/>
    </location>
</feature>
<feature type="domain" description="SSD" evidence="7">
    <location>
        <begin position="647"/>
        <end position="753"/>
    </location>
</feature>
<feature type="transmembrane region" description="Helical" evidence="6">
    <location>
        <begin position="654"/>
        <end position="675"/>
    </location>
</feature>
<name>A0A517V7T4_9PLAN</name>
<evidence type="ECO:0000256" key="1">
    <source>
        <dbReference type="ARBA" id="ARBA00004651"/>
    </source>
</evidence>
<keyword evidence="9" id="KW-1185">Reference proteome</keyword>
<protein>
    <submittedName>
        <fullName evidence="8">Multidrug efflux system subunit MdtC</fullName>
    </submittedName>
</protein>
<dbReference type="InterPro" id="IPR050545">
    <property type="entry name" value="Mycobact_MmpL"/>
</dbReference>
<keyword evidence="2" id="KW-1003">Cell membrane</keyword>
<proteinExistence type="predicted"/>
<dbReference type="GO" id="GO:0022857">
    <property type="term" value="F:transmembrane transporter activity"/>
    <property type="evidence" value="ECO:0007669"/>
    <property type="project" value="InterPro"/>
</dbReference>
<feature type="transmembrane region" description="Helical" evidence="6">
    <location>
        <begin position="628"/>
        <end position="648"/>
    </location>
</feature>
<feature type="transmembrane region" description="Helical" evidence="6">
    <location>
        <begin position="253"/>
        <end position="272"/>
    </location>
</feature>
<dbReference type="Pfam" id="PF03176">
    <property type="entry name" value="MMPL"/>
    <property type="match status" value="2"/>
</dbReference>
<comment type="subcellular location">
    <subcellularLocation>
        <location evidence="1">Cell membrane</location>
        <topology evidence="1">Multi-pass membrane protein</topology>
    </subcellularLocation>
</comment>
<feature type="transmembrane region" description="Helical" evidence="6">
    <location>
        <begin position="696"/>
        <end position="720"/>
    </location>
</feature>
<dbReference type="Proteomes" id="UP000316855">
    <property type="component" value="Chromosome"/>
</dbReference>
<organism evidence="8 9">
    <name type="scientific">Gimesia algae</name>
    <dbReference type="NCBI Taxonomy" id="2527971"/>
    <lineage>
        <taxon>Bacteria</taxon>
        <taxon>Pseudomonadati</taxon>
        <taxon>Planctomycetota</taxon>
        <taxon>Planctomycetia</taxon>
        <taxon>Planctomycetales</taxon>
        <taxon>Planctomycetaceae</taxon>
        <taxon>Gimesia</taxon>
    </lineage>
</organism>
<gene>
    <name evidence="8" type="ORF">Pan161_06960</name>
</gene>
<accession>A0A517V7T4</accession>
<evidence type="ECO:0000256" key="5">
    <source>
        <dbReference type="ARBA" id="ARBA00023136"/>
    </source>
</evidence>
<feature type="transmembrane region" description="Helical" evidence="6">
    <location>
        <begin position="284"/>
        <end position="304"/>
    </location>
</feature>
<dbReference type="KEGG" id="gax:Pan161_06960"/>
<evidence type="ECO:0000313" key="9">
    <source>
        <dbReference type="Proteomes" id="UP000316855"/>
    </source>
</evidence>
<feature type="transmembrane region" description="Helical" evidence="6">
    <location>
        <begin position="595"/>
        <end position="621"/>
    </location>
</feature>
<dbReference type="EMBL" id="CP036343">
    <property type="protein sequence ID" value="QDT89071.1"/>
    <property type="molecule type" value="Genomic_DNA"/>
</dbReference>
<feature type="transmembrane region" description="Helical" evidence="6">
    <location>
        <begin position="414"/>
        <end position="433"/>
    </location>
</feature>
<evidence type="ECO:0000256" key="2">
    <source>
        <dbReference type="ARBA" id="ARBA00022475"/>
    </source>
</evidence>
<evidence type="ECO:0000259" key="7">
    <source>
        <dbReference type="PROSITE" id="PS50156"/>
    </source>
</evidence>
<dbReference type="AlphaFoldDB" id="A0A517V7T4"/>
<dbReference type="InterPro" id="IPR001036">
    <property type="entry name" value="Acrflvin-R"/>
</dbReference>
<dbReference type="PROSITE" id="PS50156">
    <property type="entry name" value="SSD"/>
    <property type="match status" value="2"/>
</dbReference>
<keyword evidence="5 6" id="KW-0472">Membrane</keyword>
<feature type="transmembrane region" description="Helical" evidence="6">
    <location>
        <begin position="228"/>
        <end position="246"/>
    </location>
</feature>
<dbReference type="PRINTS" id="PR00702">
    <property type="entry name" value="ACRIFLAVINRP"/>
</dbReference>
<evidence type="ECO:0000256" key="3">
    <source>
        <dbReference type="ARBA" id="ARBA00022692"/>
    </source>
</evidence>
<evidence type="ECO:0000256" key="6">
    <source>
        <dbReference type="SAM" id="Phobius"/>
    </source>
</evidence>
<dbReference type="InterPro" id="IPR000731">
    <property type="entry name" value="SSD"/>
</dbReference>
<dbReference type="PANTHER" id="PTHR33406">
    <property type="entry name" value="MEMBRANE PROTEIN MJ1562-RELATED"/>
    <property type="match status" value="1"/>
</dbReference>